<proteinExistence type="predicted"/>
<feature type="compositionally biased region" description="Polar residues" evidence="1">
    <location>
        <begin position="11"/>
        <end position="20"/>
    </location>
</feature>
<name>A0A5B7F789_PORTR</name>
<feature type="region of interest" description="Disordered" evidence="1">
    <location>
        <begin position="1"/>
        <end position="30"/>
    </location>
</feature>
<dbReference type="Proteomes" id="UP000324222">
    <property type="component" value="Unassembled WGS sequence"/>
</dbReference>
<protein>
    <submittedName>
        <fullName evidence="2">Uncharacterized protein</fullName>
    </submittedName>
</protein>
<feature type="region of interest" description="Disordered" evidence="1">
    <location>
        <begin position="59"/>
        <end position="79"/>
    </location>
</feature>
<sequence length="79" mass="8754">MDPMSLKRATQRLSGNLNITRSRDSSQQEVAPLLRTVSHSLPATITARQLSIQAQLPLAFNHNDGDLTPHNDNTMSDEE</sequence>
<organism evidence="2 3">
    <name type="scientific">Portunus trituberculatus</name>
    <name type="common">Swimming crab</name>
    <name type="synonym">Neptunus trituberculatus</name>
    <dbReference type="NCBI Taxonomy" id="210409"/>
    <lineage>
        <taxon>Eukaryota</taxon>
        <taxon>Metazoa</taxon>
        <taxon>Ecdysozoa</taxon>
        <taxon>Arthropoda</taxon>
        <taxon>Crustacea</taxon>
        <taxon>Multicrustacea</taxon>
        <taxon>Malacostraca</taxon>
        <taxon>Eumalacostraca</taxon>
        <taxon>Eucarida</taxon>
        <taxon>Decapoda</taxon>
        <taxon>Pleocyemata</taxon>
        <taxon>Brachyura</taxon>
        <taxon>Eubrachyura</taxon>
        <taxon>Portunoidea</taxon>
        <taxon>Portunidae</taxon>
        <taxon>Portuninae</taxon>
        <taxon>Portunus</taxon>
    </lineage>
</organism>
<dbReference type="EMBL" id="VSRR010005063">
    <property type="protein sequence ID" value="MPC41455.1"/>
    <property type="molecule type" value="Genomic_DNA"/>
</dbReference>
<evidence type="ECO:0000313" key="3">
    <source>
        <dbReference type="Proteomes" id="UP000324222"/>
    </source>
</evidence>
<dbReference type="AlphaFoldDB" id="A0A5B7F789"/>
<reference evidence="2 3" key="1">
    <citation type="submission" date="2019-05" db="EMBL/GenBank/DDBJ databases">
        <title>Another draft genome of Portunus trituberculatus and its Hox gene families provides insights of decapod evolution.</title>
        <authorList>
            <person name="Jeong J.-H."/>
            <person name="Song I."/>
            <person name="Kim S."/>
            <person name="Choi T."/>
            <person name="Kim D."/>
            <person name="Ryu S."/>
            <person name="Kim W."/>
        </authorList>
    </citation>
    <scope>NUCLEOTIDE SEQUENCE [LARGE SCALE GENOMIC DNA]</scope>
    <source>
        <tissue evidence="2">Muscle</tissue>
    </source>
</reference>
<evidence type="ECO:0000313" key="2">
    <source>
        <dbReference type="EMBL" id="MPC41455.1"/>
    </source>
</evidence>
<comment type="caution">
    <text evidence="2">The sequence shown here is derived from an EMBL/GenBank/DDBJ whole genome shotgun (WGS) entry which is preliminary data.</text>
</comment>
<keyword evidence="3" id="KW-1185">Reference proteome</keyword>
<feature type="compositionally biased region" description="Polar residues" evidence="1">
    <location>
        <begin position="70"/>
        <end position="79"/>
    </location>
</feature>
<gene>
    <name evidence="2" type="ORF">E2C01_035047</name>
</gene>
<accession>A0A5B7F789</accession>
<evidence type="ECO:0000256" key="1">
    <source>
        <dbReference type="SAM" id="MobiDB-lite"/>
    </source>
</evidence>